<dbReference type="GO" id="GO:0003676">
    <property type="term" value="F:nucleic acid binding"/>
    <property type="evidence" value="ECO:0007669"/>
    <property type="project" value="InterPro"/>
</dbReference>
<dbReference type="InterPro" id="IPR040255">
    <property type="entry name" value="Non-specific_endonuclease"/>
</dbReference>
<evidence type="ECO:0000313" key="6">
    <source>
        <dbReference type="Proteomes" id="UP000070224"/>
    </source>
</evidence>
<comment type="caution">
    <text evidence="5">The sequence shown here is derived from an EMBL/GenBank/DDBJ whole genome shotgun (WGS) entry which is preliminary data.</text>
</comment>
<feature type="binding site" evidence="2">
    <location>
        <position position="170"/>
    </location>
    <ligand>
        <name>Mg(2+)</name>
        <dbReference type="ChEBI" id="CHEBI:18420"/>
        <note>catalytic</note>
    </ligand>
</feature>
<dbReference type="InterPro" id="IPR001604">
    <property type="entry name" value="Endo_G_ENPP1-like_dom"/>
</dbReference>
<reference evidence="6" key="1">
    <citation type="submission" date="2016-01" db="EMBL/GenBank/DDBJ databases">
        <authorList>
            <person name="Mitreva M."/>
            <person name="Pepin K.H."/>
            <person name="Mihindukulasuriya K.A."/>
            <person name="Fulton R."/>
            <person name="Fronick C."/>
            <person name="O'Laughlin M."/>
            <person name="Miner T."/>
            <person name="Herter B."/>
            <person name="Rosa B.A."/>
            <person name="Cordes M."/>
            <person name="Tomlinson C."/>
            <person name="Wollam A."/>
            <person name="Palsikar V.B."/>
            <person name="Mardis E.R."/>
            <person name="Wilson R.K."/>
        </authorList>
    </citation>
    <scope>NUCLEOTIDE SEQUENCE [LARGE SCALE GENOMIC DNA]</scope>
    <source>
        <strain evidence="6">KA00683</strain>
    </source>
</reference>
<proteinExistence type="predicted"/>
<keyword evidence="5" id="KW-0255">Endonuclease</keyword>
<organism evidence="5 6">
    <name type="scientific">Porphyromonas somerae</name>
    <dbReference type="NCBI Taxonomy" id="322095"/>
    <lineage>
        <taxon>Bacteria</taxon>
        <taxon>Pseudomonadati</taxon>
        <taxon>Bacteroidota</taxon>
        <taxon>Bacteroidia</taxon>
        <taxon>Bacteroidales</taxon>
        <taxon>Porphyromonadaceae</taxon>
        <taxon>Porphyromonas</taxon>
    </lineage>
</organism>
<dbReference type="InterPro" id="IPR044929">
    <property type="entry name" value="DNA/RNA_non-sp_Endonuclease_sf"/>
</dbReference>
<dbReference type="GO" id="GO:0004519">
    <property type="term" value="F:endonuclease activity"/>
    <property type="evidence" value="ECO:0007669"/>
    <property type="project" value="UniProtKB-KW"/>
</dbReference>
<dbReference type="AlphaFoldDB" id="A0A134B0C8"/>
<feature type="domain" description="ENPP1-3/EXOG-like endonuclease/phosphodiesterase" evidence="3">
    <location>
        <begin position="78"/>
        <end position="277"/>
    </location>
</feature>
<dbReference type="PATRIC" id="fig|322095.3.peg.2001"/>
<keyword evidence="5" id="KW-0378">Hydrolase</keyword>
<dbReference type="GO" id="GO:0016787">
    <property type="term" value="F:hydrolase activity"/>
    <property type="evidence" value="ECO:0007669"/>
    <property type="project" value="InterPro"/>
</dbReference>
<protein>
    <submittedName>
        <fullName evidence="5">DNA/RNA non-specific endonuclease</fullName>
    </submittedName>
</protein>
<dbReference type="SMART" id="SM00892">
    <property type="entry name" value="Endonuclease_NS"/>
    <property type="match status" value="1"/>
</dbReference>
<feature type="active site" description="Proton acceptor" evidence="1">
    <location>
        <position position="139"/>
    </location>
</feature>
<dbReference type="OrthoDB" id="9811262at2"/>
<dbReference type="Gene3D" id="3.40.570.10">
    <property type="entry name" value="Extracellular Endonuclease, subunit A"/>
    <property type="match status" value="1"/>
</dbReference>
<dbReference type="STRING" id="322095.HMPREF3185_02031"/>
<dbReference type="InterPro" id="IPR020821">
    <property type="entry name" value="ENPP1-3/EXOG-like_nuc-like"/>
</dbReference>
<keyword evidence="5" id="KW-0540">Nuclease</keyword>
<dbReference type="GO" id="GO:0046872">
    <property type="term" value="F:metal ion binding"/>
    <property type="evidence" value="ECO:0007669"/>
    <property type="project" value="UniProtKB-KW"/>
</dbReference>
<dbReference type="SMART" id="SM00477">
    <property type="entry name" value="NUC"/>
    <property type="match status" value="1"/>
</dbReference>
<evidence type="ECO:0000259" key="4">
    <source>
        <dbReference type="SMART" id="SM00892"/>
    </source>
</evidence>
<dbReference type="Proteomes" id="UP000070224">
    <property type="component" value="Unassembled WGS sequence"/>
</dbReference>
<keyword evidence="6" id="KW-1185">Reference proteome</keyword>
<sequence>MKKLTLLIAVAALGILVYKQMTKEAAPAEQASAQALPSYSPQGAIEDEIINGDTTLLELPRLAGGNNNYFVTHRASGKVNYSLEYDVTKLHSRWVAFSFDAATAEDNVRRSDVWSWDPKIPAAYDTSNFFRRSGYSRGHLVASEDRTFSQAANEQTFYYTNMSPQLQTHNAGIWHRLENRVQEWARDRAFCDQLYVAKGGTIRDDQVEAERIKGKMVVPRYYWMALLMKKGKTYEGIAFLTEHRNYGKGERIDGLTLSIRELEQFTGLDFFYHLPDDIEQAVETTDPHSAASRRLWWKQ</sequence>
<evidence type="ECO:0000256" key="1">
    <source>
        <dbReference type="PIRSR" id="PIRSR640255-1"/>
    </source>
</evidence>
<dbReference type="InterPro" id="IPR044925">
    <property type="entry name" value="His-Me_finger_sf"/>
</dbReference>
<dbReference type="Pfam" id="PF01223">
    <property type="entry name" value="Endonuclease_NS"/>
    <property type="match status" value="1"/>
</dbReference>
<dbReference type="PANTHER" id="PTHR13966:SF5">
    <property type="entry name" value="ENDONUCLEASE G, MITOCHONDRIAL"/>
    <property type="match status" value="1"/>
</dbReference>
<feature type="domain" description="DNA/RNA non-specific endonuclease/pyrophosphatase/phosphodiesterase" evidence="4">
    <location>
        <begin position="77"/>
        <end position="277"/>
    </location>
</feature>
<evidence type="ECO:0000259" key="3">
    <source>
        <dbReference type="SMART" id="SM00477"/>
    </source>
</evidence>
<evidence type="ECO:0000256" key="2">
    <source>
        <dbReference type="PIRSR" id="PIRSR640255-2"/>
    </source>
</evidence>
<gene>
    <name evidence="5" type="ORF">HMPREF3185_02031</name>
</gene>
<evidence type="ECO:0000313" key="5">
    <source>
        <dbReference type="EMBL" id="KXB73392.1"/>
    </source>
</evidence>
<keyword evidence="2" id="KW-0479">Metal-binding</keyword>
<accession>A0A134B0C8</accession>
<name>A0A134B0C8_9PORP</name>
<dbReference type="RefSeq" id="WP_060936071.1">
    <property type="nucleotide sequence ID" value="NZ_KQ960466.1"/>
</dbReference>
<dbReference type="EMBL" id="LSDK01000139">
    <property type="protein sequence ID" value="KXB73392.1"/>
    <property type="molecule type" value="Genomic_DNA"/>
</dbReference>
<dbReference type="PANTHER" id="PTHR13966">
    <property type="entry name" value="ENDONUCLEASE RELATED"/>
    <property type="match status" value="1"/>
</dbReference>
<dbReference type="SUPFAM" id="SSF54060">
    <property type="entry name" value="His-Me finger endonucleases"/>
    <property type="match status" value="1"/>
</dbReference>